<gene>
    <name evidence="4" type="primary">LOC111103824</name>
</gene>
<dbReference type="PROSITE" id="PS50191">
    <property type="entry name" value="CRAL_TRIO"/>
    <property type="match status" value="1"/>
</dbReference>
<dbReference type="Proteomes" id="UP000694844">
    <property type="component" value="Chromosome 7"/>
</dbReference>
<feature type="domain" description="Rho-GAP" evidence="2">
    <location>
        <begin position="311"/>
        <end position="496"/>
    </location>
</feature>
<dbReference type="Gene3D" id="1.10.555.10">
    <property type="entry name" value="Rho GTPase activation protein"/>
    <property type="match status" value="1"/>
</dbReference>
<dbReference type="SMART" id="SM00324">
    <property type="entry name" value="RhoGAP"/>
    <property type="match status" value="1"/>
</dbReference>
<reference evidence="4" key="1">
    <citation type="submission" date="2025-08" db="UniProtKB">
        <authorList>
            <consortium name="RefSeq"/>
        </authorList>
    </citation>
    <scope>IDENTIFICATION</scope>
    <source>
        <tissue evidence="4">Whole sample</tissue>
    </source>
</reference>
<dbReference type="SMART" id="SM00516">
    <property type="entry name" value="SEC14"/>
    <property type="match status" value="1"/>
</dbReference>
<dbReference type="InterPro" id="IPR036865">
    <property type="entry name" value="CRAL-TRIO_dom_sf"/>
</dbReference>
<dbReference type="GO" id="GO:2001136">
    <property type="term" value="P:negative regulation of endocytic recycling"/>
    <property type="evidence" value="ECO:0007669"/>
    <property type="project" value="TreeGrafter"/>
</dbReference>
<dbReference type="GO" id="GO:0007264">
    <property type="term" value="P:small GTPase-mediated signal transduction"/>
    <property type="evidence" value="ECO:0007669"/>
    <property type="project" value="TreeGrafter"/>
</dbReference>
<dbReference type="FunFam" id="3.40.525.10:FF:000007">
    <property type="entry name" value="rho GTPase-activating protein 1"/>
    <property type="match status" value="1"/>
</dbReference>
<dbReference type="SUPFAM" id="SSF48350">
    <property type="entry name" value="GTPase activation domain, GAP"/>
    <property type="match status" value="1"/>
</dbReference>
<proteinExistence type="predicted"/>
<dbReference type="Pfam" id="PF00620">
    <property type="entry name" value="RhoGAP"/>
    <property type="match status" value="1"/>
</dbReference>
<dbReference type="InterPro" id="IPR008936">
    <property type="entry name" value="Rho_GTPase_activation_prot"/>
</dbReference>
<dbReference type="AlphaFoldDB" id="A0A8B8APT2"/>
<dbReference type="Gene3D" id="3.40.525.10">
    <property type="entry name" value="CRAL-TRIO lipid binding domain"/>
    <property type="match status" value="1"/>
</dbReference>
<evidence type="ECO:0000313" key="4">
    <source>
        <dbReference type="RefSeq" id="XP_022293051.1"/>
    </source>
</evidence>
<sequence length="498" mass="57253">MAEAGLNQKENVLNDEALFENEDQDFEFDEGGLELAAKEADLDYEAELEGNYPNENFSLPEQWDSGKAILPTITDWSSTELTREGGDGPAPFRSGAITPDGLIDEDFEAEIGTPSLNNYFQDDEETDEEFQDIAEHKILEVAGDDLYGRKVIVFAACKLPPSAQIDHQRLLEYMKHVLDQYVENDYVIVYFHFGLTSKNKPKLTWLIQIYRELDRKYKKNLKALYIVHPTNFIRILWNLFKPFIRSVKFGRKIMYVNYLHELKEHLHFDQLVVPPLVLQHDAKLVASNKPKYPYGQDSSDAGTLPTQQYGVSLQHIKSHYGCVIPPAVQQTVDYLRQNALDVEGIFRRSANAVQLKAVQKKFNHGERVDFAVEGDEHIPAVALKIFLRDLQEPLLTFDLYQPVLRLHTVEDERRVAEVRRMLHEELPEDNYQILKFIVQLLTEVVDHSAINKMNSSNLAIVFGPNLLWPKGQASLSSMGYLNNFARFLIDNYSQVFDR</sequence>
<dbReference type="CDD" id="cd00170">
    <property type="entry name" value="SEC14"/>
    <property type="match status" value="1"/>
</dbReference>
<dbReference type="GeneID" id="111103824"/>
<organism evidence="3 4">
    <name type="scientific">Crassostrea virginica</name>
    <name type="common">Eastern oyster</name>
    <dbReference type="NCBI Taxonomy" id="6565"/>
    <lineage>
        <taxon>Eukaryota</taxon>
        <taxon>Metazoa</taxon>
        <taxon>Spiralia</taxon>
        <taxon>Lophotrochozoa</taxon>
        <taxon>Mollusca</taxon>
        <taxon>Bivalvia</taxon>
        <taxon>Autobranchia</taxon>
        <taxon>Pteriomorphia</taxon>
        <taxon>Ostreida</taxon>
        <taxon>Ostreoidea</taxon>
        <taxon>Ostreidae</taxon>
        <taxon>Crassostrea</taxon>
    </lineage>
</organism>
<dbReference type="GO" id="GO:0005737">
    <property type="term" value="C:cytoplasm"/>
    <property type="evidence" value="ECO:0007669"/>
    <property type="project" value="TreeGrafter"/>
</dbReference>
<dbReference type="PROSITE" id="PS50238">
    <property type="entry name" value="RHOGAP"/>
    <property type="match status" value="1"/>
</dbReference>
<dbReference type="GO" id="GO:0005096">
    <property type="term" value="F:GTPase activator activity"/>
    <property type="evidence" value="ECO:0007669"/>
    <property type="project" value="TreeGrafter"/>
</dbReference>
<dbReference type="OrthoDB" id="19923at2759"/>
<dbReference type="Pfam" id="PF13716">
    <property type="entry name" value="CRAL_TRIO_2"/>
    <property type="match status" value="1"/>
</dbReference>
<dbReference type="InterPro" id="IPR001251">
    <property type="entry name" value="CRAL-TRIO_dom"/>
</dbReference>
<dbReference type="KEGG" id="cvn:111103824"/>
<feature type="domain" description="CRAL-TRIO" evidence="1">
    <location>
        <begin position="129"/>
        <end position="285"/>
    </location>
</feature>
<name>A0A8B8APT2_CRAVI</name>
<keyword evidence="3" id="KW-1185">Reference proteome</keyword>
<evidence type="ECO:0000259" key="1">
    <source>
        <dbReference type="PROSITE" id="PS50191"/>
    </source>
</evidence>
<dbReference type="RefSeq" id="XP_022293051.1">
    <property type="nucleotide sequence ID" value="XM_022437343.1"/>
</dbReference>
<dbReference type="PANTHER" id="PTHR45808">
    <property type="entry name" value="RHO GTPASE-ACTIVATING PROTEIN 68F"/>
    <property type="match status" value="1"/>
</dbReference>
<evidence type="ECO:0000259" key="2">
    <source>
        <dbReference type="PROSITE" id="PS50238"/>
    </source>
</evidence>
<accession>A0A8B8APT2</accession>
<evidence type="ECO:0000313" key="3">
    <source>
        <dbReference type="Proteomes" id="UP000694844"/>
    </source>
</evidence>
<dbReference type="SUPFAM" id="SSF52087">
    <property type="entry name" value="CRAL/TRIO domain"/>
    <property type="match status" value="1"/>
</dbReference>
<dbReference type="InterPro" id="IPR000198">
    <property type="entry name" value="RhoGAP_dom"/>
</dbReference>
<dbReference type="PANTHER" id="PTHR45808:SF2">
    <property type="entry name" value="RHO GTPASE-ACTIVATING PROTEIN 68F"/>
    <property type="match status" value="1"/>
</dbReference>
<protein>
    <submittedName>
        <fullName evidence="4">Rho GTPase-activating protein 8-like isoform X1</fullName>
    </submittedName>
</protein>